<dbReference type="PANTHER" id="PTHR11079">
    <property type="entry name" value="CYTOSINE DEAMINASE FAMILY MEMBER"/>
    <property type="match status" value="1"/>
</dbReference>
<keyword evidence="3 6" id="KW-0378">Hydrolase</keyword>
<gene>
    <name evidence="6" type="primary">guaD</name>
    <name evidence="6" type="ORF">KL86DES1_10076</name>
</gene>
<dbReference type="PROSITE" id="PS00903">
    <property type="entry name" value="CYT_DCMP_DEAMINASES_1"/>
    <property type="match status" value="1"/>
</dbReference>
<name>A0A212KXE5_9BACT</name>
<organism evidence="6">
    <name type="scientific">uncultured Desulfovibrio sp</name>
    <dbReference type="NCBI Taxonomy" id="167968"/>
    <lineage>
        <taxon>Bacteria</taxon>
        <taxon>Pseudomonadati</taxon>
        <taxon>Thermodesulfobacteriota</taxon>
        <taxon>Desulfovibrionia</taxon>
        <taxon>Desulfovibrionales</taxon>
        <taxon>Desulfovibrionaceae</taxon>
        <taxon>Desulfovibrio</taxon>
        <taxon>environmental samples</taxon>
    </lineage>
</organism>
<dbReference type="EMBL" id="FMJC01000001">
    <property type="protein sequence ID" value="SCM69953.1"/>
    <property type="molecule type" value="Genomic_DNA"/>
</dbReference>
<evidence type="ECO:0000256" key="3">
    <source>
        <dbReference type="ARBA" id="ARBA00022801"/>
    </source>
</evidence>
<keyword evidence="2" id="KW-0479">Metal-binding</keyword>
<dbReference type="GO" id="GO:0006152">
    <property type="term" value="P:purine nucleoside catabolic process"/>
    <property type="evidence" value="ECO:0007669"/>
    <property type="project" value="TreeGrafter"/>
</dbReference>
<proteinExistence type="inferred from homology"/>
<dbReference type="GO" id="GO:0047974">
    <property type="term" value="F:guanosine deaminase activity"/>
    <property type="evidence" value="ECO:0007669"/>
    <property type="project" value="TreeGrafter"/>
</dbReference>
<dbReference type="GO" id="GO:0008270">
    <property type="term" value="F:zinc ion binding"/>
    <property type="evidence" value="ECO:0007669"/>
    <property type="project" value="InterPro"/>
</dbReference>
<protein>
    <submittedName>
        <fullName evidence="6">Guanine deaminase</fullName>
        <ecNumber evidence="6">3.5.4.3</ecNumber>
    </submittedName>
</protein>
<evidence type="ECO:0000256" key="2">
    <source>
        <dbReference type="ARBA" id="ARBA00022723"/>
    </source>
</evidence>
<evidence type="ECO:0000313" key="6">
    <source>
        <dbReference type="EMBL" id="SCM69953.1"/>
    </source>
</evidence>
<evidence type="ECO:0000259" key="5">
    <source>
        <dbReference type="PROSITE" id="PS51747"/>
    </source>
</evidence>
<dbReference type="Gene3D" id="3.40.140.10">
    <property type="entry name" value="Cytidine Deaminase, domain 2"/>
    <property type="match status" value="1"/>
</dbReference>
<dbReference type="AlphaFoldDB" id="A0A212KXE5"/>
<dbReference type="SUPFAM" id="SSF53927">
    <property type="entry name" value="Cytidine deaminase-like"/>
    <property type="match status" value="1"/>
</dbReference>
<dbReference type="InterPro" id="IPR002125">
    <property type="entry name" value="CMP_dCMP_dom"/>
</dbReference>
<dbReference type="CDD" id="cd01285">
    <property type="entry name" value="nucleoside_deaminase"/>
    <property type="match status" value="1"/>
</dbReference>
<dbReference type="PROSITE" id="PS51747">
    <property type="entry name" value="CYT_DCMP_DEAMINASES_2"/>
    <property type="match status" value="1"/>
</dbReference>
<feature type="domain" description="CMP/dCMP-type deaminase" evidence="5">
    <location>
        <begin position="1"/>
        <end position="124"/>
    </location>
</feature>
<dbReference type="Pfam" id="PF00383">
    <property type="entry name" value="dCMP_cyt_deam_1"/>
    <property type="match status" value="1"/>
</dbReference>
<accession>A0A212KXE5</accession>
<dbReference type="InterPro" id="IPR016193">
    <property type="entry name" value="Cytidine_deaminase-like"/>
</dbReference>
<dbReference type="PANTHER" id="PTHR11079:SF161">
    <property type="entry name" value="CMP_DCMP-TYPE DEAMINASE DOMAIN-CONTAINING PROTEIN"/>
    <property type="match status" value="1"/>
</dbReference>
<comment type="similarity">
    <text evidence="1">Belongs to the cytidine and deoxycytidylate deaminase family.</text>
</comment>
<dbReference type="RefSeq" id="WP_179981494.1">
    <property type="nucleotide sequence ID" value="NZ_LT608333.1"/>
</dbReference>
<reference evidence="6" key="1">
    <citation type="submission" date="2016-08" db="EMBL/GenBank/DDBJ databases">
        <authorList>
            <person name="Seilhamer J.J."/>
        </authorList>
    </citation>
    <scope>NUCLEOTIDE SEQUENCE</scope>
    <source>
        <strain evidence="6">86-1</strain>
    </source>
</reference>
<evidence type="ECO:0000256" key="1">
    <source>
        <dbReference type="ARBA" id="ARBA00006576"/>
    </source>
</evidence>
<keyword evidence="4" id="KW-0862">Zinc</keyword>
<dbReference type="EC" id="3.5.4.3" evidence="6"/>
<sequence>MENMRFMKRAVELSKESMRLGGGPFGAVVVKDGKIIGEGMNRVVPLNDPTAHAEVVAIREACQKLATFDLSGAVVFASCEPCPMCLSAIWWARIEKIYFCNTREDAAAAGFDDAAIYQELSRDLTERKLPIEQLHCDEACNTFATWLSDAGKTAY</sequence>
<dbReference type="InterPro" id="IPR016192">
    <property type="entry name" value="APOBEC/CMP_deaminase_Zn-bd"/>
</dbReference>
<evidence type="ECO:0000256" key="4">
    <source>
        <dbReference type="ARBA" id="ARBA00022833"/>
    </source>
</evidence>
<dbReference type="GO" id="GO:0008892">
    <property type="term" value="F:guanine deaminase activity"/>
    <property type="evidence" value="ECO:0007669"/>
    <property type="project" value="UniProtKB-EC"/>
</dbReference>
<dbReference type="FunFam" id="3.40.140.10:FF:000011">
    <property type="entry name" value="tRNA-specific adenosine deaminase"/>
    <property type="match status" value="1"/>
</dbReference>